<dbReference type="InterPro" id="IPR022041">
    <property type="entry name" value="Methyltransf_FA"/>
</dbReference>
<dbReference type="EMBL" id="MKHE01000009">
    <property type="protein sequence ID" value="OWK12319.1"/>
    <property type="molecule type" value="Genomic_DNA"/>
</dbReference>
<protein>
    <recommendedName>
        <fullName evidence="1">Farnesoic acid O-methyl transferase domain-containing protein</fullName>
    </recommendedName>
</protein>
<dbReference type="OrthoDB" id="2142040at2759"/>
<evidence type="ECO:0000313" key="3">
    <source>
        <dbReference type="Proteomes" id="UP000242450"/>
    </source>
</evidence>
<gene>
    <name evidence="2" type="ORF">Celaphus_00003014</name>
</gene>
<evidence type="ECO:0000313" key="2">
    <source>
        <dbReference type="EMBL" id="OWK12319.1"/>
    </source>
</evidence>
<dbReference type="PANTHER" id="PTHR36695:SF12">
    <property type="entry name" value="AGAP008648-PA"/>
    <property type="match status" value="1"/>
</dbReference>
<reference evidence="2 3" key="1">
    <citation type="journal article" date="2018" name="Mol. Genet. Genomics">
        <title>The red deer Cervus elaphus genome CerEla1.0: sequencing, annotating, genes, and chromosomes.</title>
        <authorList>
            <person name="Bana N.A."/>
            <person name="Nyiri A."/>
            <person name="Nagy J."/>
            <person name="Frank K."/>
            <person name="Nagy T."/>
            <person name="Steger V."/>
            <person name="Schiller M."/>
            <person name="Lakatos P."/>
            <person name="Sugar L."/>
            <person name="Horn P."/>
            <person name="Barta E."/>
            <person name="Orosz L."/>
        </authorList>
    </citation>
    <scope>NUCLEOTIDE SEQUENCE [LARGE SCALE GENOMIC DNA]</scope>
    <source>
        <strain evidence="2">Hungarian</strain>
    </source>
</reference>
<proteinExistence type="predicted"/>
<sequence>MRRPNKNRLFSSTEKTPALSEVPMLLGMGRGRTEGCFWCPLNTSSPSLYPERVHISTPNKYEFQYVQRPLRLTRFDVAVRAHNDARVALSPGPQDTAGMIEIVLGGHQNTRSWISTSKMGEPVASTPTAKILSWDEFRTFWISWHSGLIQA</sequence>
<evidence type="ECO:0000259" key="1">
    <source>
        <dbReference type="Pfam" id="PF12248"/>
    </source>
</evidence>
<feature type="domain" description="Farnesoic acid O-methyl transferase" evidence="1">
    <location>
        <begin position="60"/>
        <end position="150"/>
    </location>
</feature>
<dbReference type="Proteomes" id="UP000242450">
    <property type="component" value="Chromosome 9"/>
</dbReference>
<dbReference type="AlphaFoldDB" id="A0A212D255"/>
<accession>A0A212D255</accession>
<organism evidence="2 3">
    <name type="scientific">Cervus elaphus hippelaphus</name>
    <name type="common">European red deer</name>
    <dbReference type="NCBI Taxonomy" id="46360"/>
    <lineage>
        <taxon>Eukaryota</taxon>
        <taxon>Metazoa</taxon>
        <taxon>Chordata</taxon>
        <taxon>Craniata</taxon>
        <taxon>Vertebrata</taxon>
        <taxon>Euteleostomi</taxon>
        <taxon>Mammalia</taxon>
        <taxon>Eutheria</taxon>
        <taxon>Laurasiatheria</taxon>
        <taxon>Artiodactyla</taxon>
        <taxon>Ruminantia</taxon>
        <taxon>Pecora</taxon>
        <taxon>Cervidae</taxon>
        <taxon>Cervinae</taxon>
        <taxon>Cervus</taxon>
    </lineage>
</organism>
<name>A0A212D255_CEREH</name>
<dbReference type="Pfam" id="PF12248">
    <property type="entry name" value="Methyltransf_FA"/>
    <property type="match status" value="1"/>
</dbReference>
<dbReference type="PANTHER" id="PTHR36695">
    <property type="entry name" value="AGAP008648-PA"/>
    <property type="match status" value="1"/>
</dbReference>
<comment type="caution">
    <text evidence="2">The sequence shown here is derived from an EMBL/GenBank/DDBJ whole genome shotgun (WGS) entry which is preliminary data.</text>
</comment>
<keyword evidence="3" id="KW-1185">Reference proteome</keyword>